<dbReference type="PROSITE" id="PS52045">
    <property type="entry name" value="NEPROSIN_PEP_CD"/>
    <property type="match status" value="1"/>
</dbReference>
<keyword evidence="5" id="KW-1185">Reference proteome</keyword>
<dbReference type="Proteomes" id="UP001177140">
    <property type="component" value="Unassembled WGS sequence"/>
</dbReference>
<accession>A0AA41SFG6</accession>
<evidence type="ECO:0000313" key="4">
    <source>
        <dbReference type="EMBL" id="MCL7032728.1"/>
    </source>
</evidence>
<protein>
    <recommendedName>
        <fullName evidence="3">Neprosin PEP catalytic domain-containing protein</fullName>
    </recommendedName>
</protein>
<dbReference type="InterPro" id="IPR025521">
    <property type="entry name" value="Neprosin_propep"/>
</dbReference>
<reference evidence="4" key="1">
    <citation type="submission" date="2022-03" db="EMBL/GenBank/DDBJ databases">
        <title>A functionally conserved STORR gene fusion in Papaver species that diverged 16.8 million years ago.</title>
        <authorList>
            <person name="Catania T."/>
        </authorList>
    </citation>
    <scope>NUCLEOTIDE SEQUENCE</scope>
    <source>
        <strain evidence="4">S-191538</strain>
    </source>
</reference>
<evidence type="ECO:0000256" key="1">
    <source>
        <dbReference type="SAM" id="MobiDB-lite"/>
    </source>
</evidence>
<dbReference type="Gene3D" id="3.90.1320.10">
    <property type="entry name" value="Outer-capsid protein sigma 3, large lobe"/>
    <property type="match status" value="1"/>
</dbReference>
<sequence length="416" mass="46445">MSKLLTFLLLALHCLININYHHSGSVVGKVISKEEENDIDEQLKILHKPPIKTFETKGVNVDCIDINKQPAFDHPLLKSHVVQLRPSSRPKDPSSKSSSWSSSRLQQPWENVNLGSYACPEGTVPLRRTIKEDLIRAKPISKSLYSTTSIFQTAAPNPESYVQHVAYRHSFNVTNNITRPLVIHGIQADIKIDNPPVQNDQLSASLLLAEGGPKDTFSTILAGWMVAPTLYGDNYTHLSIFWRNGTTNGCFNMLCPGFVQVDSSVPIGEVFPVKSEYGTRGYSFTGLIFQDVNSLNWWFTVIANNVTIDIGYWPREIIPFLTNTANYVAWGGFVRTPPNTPSPPMGNGHFPEGDINKVSAMVNTMYVDEKYTLQVPRNVYDWENFSDNTDCYGIDFVEDHPDLGKIIFFGGPGGNC</sequence>
<feature type="compositionally biased region" description="Low complexity" evidence="1">
    <location>
        <begin position="95"/>
        <end position="104"/>
    </location>
</feature>
<evidence type="ECO:0000256" key="2">
    <source>
        <dbReference type="SAM" id="SignalP"/>
    </source>
</evidence>
<evidence type="ECO:0000313" key="5">
    <source>
        <dbReference type="Proteomes" id="UP001177140"/>
    </source>
</evidence>
<feature type="chain" id="PRO_5041461770" description="Neprosin PEP catalytic domain-containing protein" evidence="2">
    <location>
        <begin position="24"/>
        <end position="416"/>
    </location>
</feature>
<gene>
    <name evidence="4" type="ORF">MKW94_006476</name>
</gene>
<organism evidence="4 5">
    <name type="scientific">Papaver nudicaule</name>
    <name type="common">Iceland poppy</name>
    <dbReference type="NCBI Taxonomy" id="74823"/>
    <lineage>
        <taxon>Eukaryota</taxon>
        <taxon>Viridiplantae</taxon>
        <taxon>Streptophyta</taxon>
        <taxon>Embryophyta</taxon>
        <taxon>Tracheophyta</taxon>
        <taxon>Spermatophyta</taxon>
        <taxon>Magnoliopsida</taxon>
        <taxon>Ranunculales</taxon>
        <taxon>Papaveraceae</taxon>
        <taxon>Papaveroideae</taxon>
        <taxon>Papaver</taxon>
    </lineage>
</organism>
<dbReference type="Pfam" id="PF14365">
    <property type="entry name" value="Neprosin_AP"/>
    <property type="match status" value="1"/>
</dbReference>
<feature type="domain" description="Neprosin PEP catalytic" evidence="3">
    <location>
        <begin position="164"/>
        <end position="416"/>
    </location>
</feature>
<name>A0AA41SFG6_PAPNU</name>
<dbReference type="Pfam" id="PF03080">
    <property type="entry name" value="Neprosin"/>
    <property type="match status" value="1"/>
</dbReference>
<feature type="signal peptide" evidence="2">
    <location>
        <begin position="1"/>
        <end position="23"/>
    </location>
</feature>
<dbReference type="PANTHER" id="PTHR31589:SF216">
    <property type="entry name" value="NEPROSIN ACTIVATION PEPTIDE DOMAIN-CONTAINING PROTEIN"/>
    <property type="match status" value="1"/>
</dbReference>
<dbReference type="PANTHER" id="PTHR31589">
    <property type="entry name" value="PROTEIN, PUTATIVE (DUF239)-RELATED-RELATED"/>
    <property type="match status" value="1"/>
</dbReference>
<dbReference type="EMBL" id="JAJJMA010126210">
    <property type="protein sequence ID" value="MCL7032728.1"/>
    <property type="molecule type" value="Genomic_DNA"/>
</dbReference>
<dbReference type="InterPro" id="IPR053168">
    <property type="entry name" value="Glutamic_endopeptidase"/>
</dbReference>
<comment type="caution">
    <text evidence="4">The sequence shown here is derived from an EMBL/GenBank/DDBJ whole genome shotgun (WGS) entry which is preliminary data.</text>
</comment>
<feature type="region of interest" description="Disordered" evidence="1">
    <location>
        <begin position="83"/>
        <end position="104"/>
    </location>
</feature>
<proteinExistence type="predicted"/>
<dbReference type="InterPro" id="IPR004314">
    <property type="entry name" value="Neprosin"/>
</dbReference>
<dbReference type="AlphaFoldDB" id="A0AA41SFG6"/>
<keyword evidence="2" id="KW-0732">Signal</keyword>
<evidence type="ECO:0000259" key="3">
    <source>
        <dbReference type="PROSITE" id="PS52045"/>
    </source>
</evidence>